<evidence type="ECO:0000256" key="2">
    <source>
        <dbReference type="ARBA" id="ARBA00022692"/>
    </source>
</evidence>
<dbReference type="Gene3D" id="3.30.160.60">
    <property type="entry name" value="Classic Zinc Finger"/>
    <property type="match status" value="1"/>
</dbReference>
<keyword evidence="3 7" id="KW-1133">Transmembrane helix</keyword>
<keyword evidence="5 7" id="KW-0456">Lyase</keyword>
<dbReference type="HAMAP" id="MF_02065">
    <property type="entry name" value="MltG"/>
    <property type="match status" value="1"/>
</dbReference>
<evidence type="ECO:0000256" key="4">
    <source>
        <dbReference type="ARBA" id="ARBA00023136"/>
    </source>
</evidence>
<evidence type="ECO:0000256" key="7">
    <source>
        <dbReference type="HAMAP-Rule" id="MF_02065"/>
    </source>
</evidence>
<evidence type="ECO:0000313" key="8">
    <source>
        <dbReference type="EMBL" id="RCR70907.1"/>
    </source>
</evidence>
<evidence type="ECO:0000313" key="9">
    <source>
        <dbReference type="Proteomes" id="UP000253383"/>
    </source>
</evidence>
<protein>
    <recommendedName>
        <fullName evidence="7">Endolytic murein transglycosylase</fullName>
        <ecNumber evidence="7">4.2.2.29</ecNumber>
    </recommendedName>
    <alternativeName>
        <fullName evidence="7">Peptidoglycan lytic transglycosylase</fullName>
    </alternativeName>
    <alternativeName>
        <fullName evidence="7">Peptidoglycan polymerization terminase</fullName>
    </alternativeName>
</protein>
<dbReference type="Gene3D" id="3.30.1490.480">
    <property type="entry name" value="Endolytic murein transglycosylase"/>
    <property type="match status" value="1"/>
</dbReference>
<dbReference type="EMBL" id="QOWE01000003">
    <property type="protein sequence ID" value="RCR70907.1"/>
    <property type="molecule type" value="Genomic_DNA"/>
</dbReference>
<comment type="catalytic activity">
    <reaction evidence="7">
        <text>a peptidoglycan chain = a peptidoglycan chain with N-acetyl-1,6-anhydromuramyl-[peptide] at the reducing end + a peptidoglycan chain with N-acetylglucosamine at the non-reducing end.</text>
        <dbReference type="EC" id="4.2.2.29"/>
    </reaction>
</comment>
<dbReference type="GO" id="GO:0005886">
    <property type="term" value="C:plasma membrane"/>
    <property type="evidence" value="ECO:0007669"/>
    <property type="project" value="UniProtKB-UniRule"/>
</dbReference>
<dbReference type="RefSeq" id="WP_114404822.1">
    <property type="nucleotide sequence ID" value="NZ_QOWE01000003.1"/>
</dbReference>
<comment type="similarity">
    <text evidence="7">Belongs to the transglycosylase MltG family.</text>
</comment>
<dbReference type="GO" id="GO:0071555">
    <property type="term" value="P:cell wall organization"/>
    <property type="evidence" value="ECO:0007669"/>
    <property type="project" value="UniProtKB-KW"/>
</dbReference>
<keyword evidence="2 7" id="KW-0812">Transmembrane</keyword>
<evidence type="ECO:0000256" key="6">
    <source>
        <dbReference type="ARBA" id="ARBA00023316"/>
    </source>
</evidence>
<evidence type="ECO:0000256" key="1">
    <source>
        <dbReference type="ARBA" id="ARBA00022475"/>
    </source>
</evidence>
<dbReference type="EC" id="4.2.2.29" evidence="7"/>
<dbReference type="GO" id="GO:0008932">
    <property type="term" value="F:lytic endotransglycosylase activity"/>
    <property type="evidence" value="ECO:0007669"/>
    <property type="project" value="UniProtKB-UniRule"/>
</dbReference>
<comment type="caution">
    <text evidence="8">The sequence shown here is derived from an EMBL/GenBank/DDBJ whole genome shotgun (WGS) entry which is preliminary data.</text>
</comment>
<dbReference type="GO" id="GO:0009252">
    <property type="term" value="P:peptidoglycan biosynthetic process"/>
    <property type="evidence" value="ECO:0007669"/>
    <property type="project" value="UniProtKB-UniRule"/>
</dbReference>
<evidence type="ECO:0000256" key="3">
    <source>
        <dbReference type="ARBA" id="ARBA00022989"/>
    </source>
</evidence>
<keyword evidence="9" id="KW-1185">Reference proteome</keyword>
<dbReference type="CDD" id="cd08010">
    <property type="entry name" value="MltG_like"/>
    <property type="match status" value="1"/>
</dbReference>
<reference evidence="8 9" key="1">
    <citation type="submission" date="2018-07" db="EMBL/GenBank/DDBJ databases">
        <title>Genome analysis of Larkinella rosea.</title>
        <authorList>
            <person name="Zhou Z."/>
            <person name="Wang G."/>
        </authorList>
    </citation>
    <scope>NUCLEOTIDE SEQUENCE [LARGE SCALE GENOMIC DNA]</scope>
    <source>
        <strain evidence="9">zzj9</strain>
    </source>
</reference>
<dbReference type="OrthoDB" id="9814591at2"/>
<dbReference type="NCBIfam" id="TIGR00247">
    <property type="entry name" value="endolytic transglycosylase MltG"/>
    <property type="match status" value="1"/>
</dbReference>
<comment type="function">
    <text evidence="7">Functions as a peptidoglycan terminase that cleaves nascent peptidoglycan strands endolytically to terminate their elongation.</text>
</comment>
<dbReference type="AlphaFoldDB" id="A0A368JTC7"/>
<keyword evidence="6 7" id="KW-0961">Cell wall biogenesis/degradation</keyword>
<dbReference type="Proteomes" id="UP000253383">
    <property type="component" value="Unassembled WGS sequence"/>
</dbReference>
<dbReference type="PANTHER" id="PTHR30518">
    <property type="entry name" value="ENDOLYTIC MUREIN TRANSGLYCOSYLASE"/>
    <property type="match status" value="1"/>
</dbReference>
<evidence type="ECO:0000256" key="5">
    <source>
        <dbReference type="ARBA" id="ARBA00023239"/>
    </source>
</evidence>
<feature type="site" description="Important for catalytic activity" evidence="7">
    <location>
        <position position="220"/>
    </location>
</feature>
<sequence>MSRTVVTAILIIASVLLATFSFYGWQIFKTPNLQVGENDKDFELFIPRGATFKTVMDSLDAHDVVHDKMSFRFLARFMKYTDNVKNGRYVIKKEMSNQDAIRKLRSGAQDPMKLTFNNIRLKDELIAKLGSKFEFGPQPLDSLLKDPAVCERYGFDTTTIMCMFLPNTYEFFWTTSATNFLDRMGKEYKKFWTPERQQKAKNMGLTQTQVQTLASIVESESKKTDEKPRVAGVYWNRLQKGMLLEADPTLVFAHRDFSIRRVLNVHKLIDSPYNTYRFKGLPPGPINLPTLSSIDAVLNHENHDYLYFVAKSDFSGYHTFAKTYEEHINNARIYHAELNKRGIMK</sequence>
<dbReference type="Pfam" id="PF02618">
    <property type="entry name" value="YceG"/>
    <property type="match status" value="1"/>
</dbReference>
<dbReference type="InterPro" id="IPR003770">
    <property type="entry name" value="MLTG-like"/>
</dbReference>
<organism evidence="8 9">
    <name type="scientific">Larkinella punicea</name>
    <dbReference type="NCBI Taxonomy" id="2315727"/>
    <lineage>
        <taxon>Bacteria</taxon>
        <taxon>Pseudomonadati</taxon>
        <taxon>Bacteroidota</taxon>
        <taxon>Cytophagia</taxon>
        <taxon>Cytophagales</taxon>
        <taxon>Spirosomataceae</taxon>
        <taxon>Larkinella</taxon>
    </lineage>
</organism>
<dbReference type="PANTHER" id="PTHR30518:SF2">
    <property type="entry name" value="ENDOLYTIC MUREIN TRANSGLYCOSYLASE"/>
    <property type="match status" value="1"/>
</dbReference>
<keyword evidence="1 7" id="KW-1003">Cell membrane</keyword>
<proteinExistence type="inferred from homology"/>
<accession>A0A368JTC7</accession>
<keyword evidence="4 7" id="KW-0472">Membrane</keyword>
<name>A0A368JTC7_9BACT</name>
<gene>
    <name evidence="7 8" type="primary">mltG</name>
    <name evidence="8" type="ORF">DUE52_04780</name>
</gene>